<dbReference type="InterPro" id="IPR019198">
    <property type="entry name" value="Beta_propeller_containing"/>
</dbReference>
<keyword evidence="1" id="KW-0175">Coiled coil</keyword>
<evidence type="ECO:0000256" key="2">
    <source>
        <dbReference type="SAM" id="SignalP"/>
    </source>
</evidence>
<evidence type="ECO:0008006" key="5">
    <source>
        <dbReference type="Google" id="ProtNLM"/>
    </source>
</evidence>
<dbReference type="AlphaFoldDB" id="A0A1F5TPJ0"/>
<evidence type="ECO:0000256" key="1">
    <source>
        <dbReference type="SAM" id="Coils"/>
    </source>
</evidence>
<feature type="coiled-coil region" evidence="1">
    <location>
        <begin position="405"/>
        <end position="433"/>
    </location>
</feature>
<feature type="signal peptide" evidence="2">
    <location>
        <begin position="1"/>
        <end position="19"/>
    </location>
</feature>
<sequence>MFKKFIFLFIVAVFGFSLTGCTKTTQNKIFPIVNNNNERTNINTQNNPAITIEEQLASQSKINKFSTTEEIKSFFEENSLGRSYSYSYGIEKEMMWDVVDKESLNAAPRSGTKTVSNIGSSDDFSQTNVQVKGVDEADIIKTDGKYVYALVKNDLFIINAYPAEKAVVLSKIEFKSRPDNIYIDNNRLVVFGYDDKIYETEMHKNFRRRSNYVFLKIFDTSDKKNPKQIRDLDIEGDYVNSRMIGNYVYFVSANYNYYYIEEEPVLPRIIEDGNILTNKCEAGVRCFNPNSYYFDIPYQNYNFTVITSINIQDPKEDIQGEAYLLSGNQNMYVSQNNIYITYTKYINEYQLEMDVVREIVYPRLSDKEKEKIVKIENVENFILSPEEKRTKIEMIIERFGESLSISDQENLEKELEEKMKEKYKDISKELEKTVIHKIAINKGVLEYQTFGEVTGYVLNQFSMDENGDYFRIATTKGRTWSRFDDESRKSYNNLYVLDGDMKVVGSLENLAEDEQIYSVRFMQDRAYMVTFKQTDPLFVIDLKDPKRPTVLGELKIPGFSNYLHPYDANTMIGIGKDTDVNEWGGVTTRGIKLSLFDVSDVSSPKEIDTYVMGDRGSDSIALYDHKAFLFSRDKNLLVIPVSLQNSGEFGWSKLTFTGAAVFNITRDGFKLSGKIDHSDGGRISNQDYWGGYTYYDNTVKRSLYINDALYTFSNKYLKINNLNDLSLVSNIELIKEKQEDDFEIIN</sequence>
<proteinExistence type="predicted"/>
<organism evidence="3 4">
    <name type="scientific">Candidatus Falkowbacteria bacterium RIFOXYD2_FULL_34_120</name>
    <dbReference type="NCBI Taxonomy" id="1798007"/>
    <lineage>
        <taxon>Bacteria</taxon>
        <taxon>Candidatus Falkowiibacteriota</taxon>
    </lineage>
</organism>
<dbReference type="EMBL" id="MFGO01000018">
    <property type="protein sequence ID" value="OGF40922.1"/>
    <property type="molecule type" value="Genomic_DNA"/>
</dbReference>
<evidence type="ECO:0000313" key="3">
    <source>
        <dbReference type="EMBL" id="OGF40922.1"/>
    </source>
</evidence>
<protein>
    <recommendedName>
        <fullName evidence="5">Copper amine oxidase-like N-terminal domain-containing protein</fullName>
    </recommendedName>
</protein>
<dbReference type="Proteomes" id="UP000177579">
    <property type="component" value="Unassembled WGS sequence"/>
</dbReference>
<gene>
    <name evidence="3" type="ORF">A2531_04120</name>
</gene>
<name>A0A1F5TPJ0_9BACT</name>
<accession>A0A1F5TPJ0</accession>
<reference evidence="3 4" key="1">
    <citation type="journal article" date="2016" name="Nat. Commun.">
        <title>Thousands of microbial genomes shed light on interconnected biogeochemical processes in an aquifer system.</title>
        <authorList>
            <person name="Anantharaman K."/>
            <person name="Brown C.T."/>
            <person name="Hug L.A."/>
            <person name="Sharon I."/>
            <person name="Castelle C.J."/>
            <person name="Probst A.J."/>
            <person name="Thomas B.C."/>
            <person name="Singh A."/>
            <person name="Wilkins M.J."/>
            <person name="Karaoz U."/>
            <person name="Brodie E.L."/>
            <person name="Williams K.H."/>
            <person name="Hubbard S.S."/>
            <person name="Banfield J.F."/>
        </authorList>
    </citation>
    <scope>NUCLEOTIDE SEQUENCE [LARGE SCALE GENOMIC DNA]</scope>
</reference>
<dbReference type="Pfam" id="PF09826">
    <property type="entry name" value="Beta_propel"/>
    <property type="match status" value="1"/>
</dbReference>
<feature type="chain" id="PRO_5009521386" description="Copper amine oxidase-like N-terminal domain-containing protein" evidence="2">
    <location>
        <begin position="20"/>
        <end position="746"/>
    </location>
</feature>
<keyword evidence="2" id="KW-0732">Signal</keyword>
<evidence type="ECO:0000313" key="4">
    <source>
        <dbReference type="Proteomes" id="UP000177579"/>
    </source>
</evidence>
<dbReference type="PROSITE" id="PS51257">
    <property type="entry name" value="PROKAR_LIPOPROTEIN"/>
    <property type="match status" value="1"/>
</dbReference>
<comment type="caution">
    <text evidence="3">The sequence shown here is derived from an EMBL/GenBank/DDBJ whole genome shotgun (WGS) entry which is preliminary data.</text>
</comment>